<keyword evidence="4" id="KW-0378">Hydrolase</keyword>
<evidence type="ECO:0000313" key="12">
    <source>
        <dbReference type="Proteomes" id="UP000041254"/>
    </source>
</evidence>
<dbReference type="Pfam" id="PF21010">
    <property type="entry name" value="HA2_C"/>
    <property type="match status" value="1"/>
</dbReference>
<dbReference type="SUPFAM" id="SSF52540">
    <property type="entry name" value="P-loop containing nucleoside triphosphate hydrolases"/>
    <property type="match status" value="1"/>
</dbReference>
<evidence type="ECO:0000313" key="11">
    <source>
        <dbReference type="EMBL" id="CEM12062.1"/>
    </source>
</evidence>
<evidence type="ECO:0000256" key="5">
    <source>
        <dbReference type="ARBA" id="ARBA00022806"/>
    </source>
</evidence>
<dbReference type="VEuPathDB" id="CryptoDB:Vbra_9149"/>
<dbReference type="Pfam" id="PF00270">
    <property type="entry name" value="DEAD"/>
    <property type="match status" value="1"/>
</dbReference>
<proteinExistence type="inferred from homology"/>
<reference evidence="11 12" key="1">
    <citation type="submission" date="2014-11" db="EMBL/GenBank/DDBJ databases">
        <authorList>
            <person name="Zhu J."/>
            <person name="Qi W."/>
            <person name="Song R."/>
        </authorList>
    </citation>
    <scope>NUCLEOTIDE SEQUENCE [LARGE SCALE GENOMIC DNA]</scope>
</reference>
<sequence length="750" mass="82419">MHPTGLRRSQSPNKRRRVMNEEKGDGGGSQQASSPSASASASASAAHAVVVPAVPAADVATDSGDALPIAEKRDEILKAVEENQVVILMGETGSGKTTQVPIYLHHAGYTSKGVIAITQPRRVAAITVAHRVAQELSSQVGDLVGYSVRFEDVTSAATKIRFATDGFLLRDCVRDGDFSRYSVLILDEAHERTLATDMLFGLVKRLLVAGKRPQLRVIVMSATLDPSKYGGFFRSAGVVPLFGGARGRGAGGVGCVRIVRIPGRQHPVEIFHTPAAEEDYVEAASITVMQLHVEQPPGDILVFLPGQDDIEALQQLLEDKRVKLDRLRRHPSPSDPLPPSWQSSSLDMLICPIYAALPVDQQVEAFRPTPPHTRKVVLATNIAETSITLPGIRYVVDSGKVKLTTFNPRTGVEMLLRQDVSKAAAMQRSGRAGREAPGQAYRLFTEADSQGLADQTPPEITRADLAQIVLQMRAYGISNEESFPFLDAPKEGALDKAVKMLQDLGALDNRGLTDLGHRLSGLPVVPMHGRLLLDSMEFGCLEHMLSIVALLSTENVWHHTLTSERKADKERRKRVSTNFRRLAHPDGDHLTLLKAYHRWNEVSDKVGFCKEHGINHHALVRATKIREQLQGLLVRLLGDVDMAAHTQAAVGKDEQWVSIKQCLAKAFFLNAAKLMPPTRKYRTEYGRQEVHVHPTSVLVERQSLPQWVVYNDFFQTGVGKKLYIKTVTAVEGEWLVQFAPAKFTAAYVKD</sequence>
<feature type="region of interest" description="Disordered" evidence="8">
    <location>
        <begin position="1"/>
        <end position="40"/>
    </location>
</feature>
<dbReference type="InParanoid" id="A0A0G4FFR8"/>
<dbReference type="Pfam" id="PF07717">
    <property type="entry name" value="OB_NTP_bind"/>
    <property type="match status" value="1"/>
</dbReference>
<dbReference type="Gene3D" id="1.20.120.1080">
    <property type="match status" value="1"/>
</dbReference>
<protein>
    <recommendedName>
        <fullName evidence="2">RNA helicase</fullName>
        <ecNumber evidence="2">3.6.4.13</ecNumber>
    </recommendedName>
</protein>
<dbReference type="EMBL" id="CDMY01000432">
    <property type="protein sequence ID" value="CEM12062.1"/>
    <property type="molecule type" value="Genomic_DNA"/>
</dbReference>
<dbReference type="OrthoDB" id="10253254at2759"/>
<dbReference type="PANTHER" id="PTHR18934:SF118">
    <property type="entry name" value="ATP-DEPENDENT RNA HELICASE DHX33"/>
    <property type="match status" value="1"/>
</dbReference>
<keyword evidence="5" id="KW-0347">Helicase</keyword>
<keyword evidence="6" id="KW-0067">ATP-binding</keyword>
<dbReference type="InterPro" id="IPR027417">
    <property type="entry name" value="P-loop_NTPase"/>
</dbReference>
<dbReference type="GO" id="GO:0003724">
    <property type="term" value="F:RNA helicase activity"/>
    <property type="evidence" value="ECO:0007669"/>
    <property type="project" value="UniProtKB-EC"/>
</dbReference>
<dbReference type="OMA" id="CTILQIH"/>
<dbReference type="InterPro" id="IPR014001">
    <property type="entry name" value="Helicase_ATP-bd"/>
</dbReference>
<evidence type="ECO:0000259" key="9">
    <source>
        <dbReference type="PROSITE" id="PS51192"/>
    </source>
</evidence>
<dbReference type="STRING" id="1169540.A0A0G4FFR8"/>
<dbReference type="PhylomeDB" id="A0A0G4FFR8"/>
<gene>
    <name evidence="11" type="ORF">Vbra_9149</name>
</gene>
<dbReference type="SMART" id="SM00382">
    <property type="entry name" value="AAA"/>
    <property type="match status" value="1"/>
</dbReference>
<evidence type="ECO:0000256" key="1">
    <source>
        <dbReference type="ARBA" id="ARBA00008792"/>
    </source>
</evidence>
<feature type="domain" description="Helicase C-terminal" evidence="10">
    <location>
        <begin position="287"/>
        <end position="476"/>
    </location>
</feature>
<organism evidence="11 12">
    <name type="scientific">Vitrella brassicaformis (strain CCMP3155)</name>
    <dbReference type="NCBI Taxonomy" id="1169540"/>
    <lineage>
        <taxon>Eukaryota</taxon>
        <taxon>Sar</taxon>
        <taxon>Alveolata</taxon>
        <taxon>Colpodellida</taxon>
        <taxon>Vitrellaceae</taxon>
        <taxon>Vitrella</taxon>
    </lineage>
</organism>
<evidence type="ECO:0000256" key="4">
    <source>
        <dbReference type="ARBA" id="ARBA00022801"/>
    </source>
</evidence>
<dbReference type="InterPro" id="IPR001650">
    <property type="entry name" value="Helicase_C-like"/>
</dbReference>
<dbReference type="InterPro" id="IPR011709">
    <property type="entry name" value="DEAD-box_helicase_OB_fold"/>
</dbReference>
<evidence type="ECO:0000259" key="10">
    <source>
        <dbReference type="PROSITE" id="PS51194"/>
    </source>
</evidence>
<dbReference type="SMART" id="SM00490">
    <property type="entry name" value="HELICc"/>
    <property type="match status" value="1"/>
</dbReference>
<dbReference type="CDD" id="cd18791">
    <property type="entry name" value="SF2_C_RHA"/>
    <property type="match status" value="1"/>
</dbReference>
<dbReference type="GO" id="GO:0003725">
    <property type="term" value="F:double-stranded RNA binding"/>
    <property type="evidence" value="ECO:0007669"/>
    <property type="project" value="TreeGrafter"/>
</dbReference>
<dbReference type="InterPro" id="IPR003593">
    <property type="entry name" value="AAA+_ATPase"/>
</dbReference>
<evidence type="ECO:0000256" key="6">
    <source>
        <dbReference type="ARBA" id="ARBA00022840"/>
    </source>
</evidence>
<accession>A0A0G4FFR8</accession>
<dbReference type="InterPro" id="IPR011545">
    <property type="entry name" value="DEAD/DEAH_box_helicase_dom"/>
</dbReference>
<evidence type="ECO:0000256" key="3">
    <source>
        <dbReference type="ARBA" id="ARBA00022741"/>
    </source>
</evidence>
<keyword evidence="3" id="KW-0547">Nucleotide-binding</keyword>
<dbReference type="Pfam" id="PF04408">
    <property type="entry name" value="WHD_HA2"/>
    <property type="match status" value="1"/>
</dbReference>
<dbReference type="GO" id="GO:0005730">
    <property type="term" value="C:nucleolus"/>
    <property type="evidence" value="ECO:0007669"/>
    <property type="project" value="TreeGrafter"/>
</dbReference>
<evidence type="ECO:0000256" key="7">
    <source>
        <dbReference type="ARBA" id="ARBA00047984"/>
    </source>
</evidence>
<comment type="similarity">
    <text evidence="1">Belongs to the DEAD box helicase family. DEAH subfamily.</text>
</comment>
<comment type="catalytic activity">
    <reaction evidence="7">
        <text>ATP + H2O = ADP + phosphate + H(+)</text>
        <dbReference type="Rhea" id="RHEA:13065"/>
        <dbReference type="ChEBI" id="CHEBI:15377"/>
        <dbReference type="ChEBI" id="CHEBI:15378"/>
        <dbReference type="ChEBI" id="CHEBI:30616"/>
        <dbReference type="ChEBI" id="CHEBI:43474"/>
        <dbReference type="ChEBI" id="CHEBI:456216"/>
        <dbReference type="EC" id="3.6.4.13"/>
    </reaction>
</comment>
<dbReference type="PANTHER" id="PTHR18934">
    <property type="entry name" value="ATP-DEPENDENT RNA HELICASE"/>
    <property type="match status" value="1"/>
</dbReference>
<dbReference type="PROSITE" id="PS51192">
    <property type="entry name" value="HELICASE_ATP_BIND_1"/>
    <property type="match status" value="1"/>
</dbReference>
<keyword evidence="12" id="KW-1185">Reference proteome</keyword>
<name>A0A0G4FFR8_VITBC</name>
<dbReference type="GO" id="GO:0045943">
    <property type="term" value="P:positive regulation of transcription by RNA polymerase I"/>
    <property type="evidence" value="ECO:0007669"/>
    <property type="project" value="TreeGrafter"/>
</dbReference>
<dbReference type="FunFam" id="3.40.50.300:FF:000578">
    <property type="entry name" value="probable ATP-dependent RNA helicase DHX35"/>
    <property type="match status" value="1"/>
</dbReference>
<dbReference type="AlphaFoldDB" id="A0A0G4FFR8"/>
<dbReference type="SMART" id="SM00847">
    <property type="entry name" value="HA2"/>
    <property type="match status" value="1"/>
</dbReference>
<evidence type="ECO:0000256" key="2">
    <source>
        <dbReference type="ARBA" id="ARBA00012552"/>
    </source>
</evidence>
<dbReference type="PROSITE" id="PS51194">
    <property type="entry name" value="HELICASE_CTER"/>
    <property type="match status" value="1"/>
</dbReference>
<dbReference type="Proteomes" id="UP000041254">
    <property type="component" value="Unassembled WGS sequence"/>
</dbReference>
<dbReference type="PROSITE" id="PS00690">
    <property type="entry name" value="DEAH_ATP_HELICASE"/>
    <property type="match status" value="1"/>
</dbReference>
<dbReference type="SMART" id="SM00487">
    <property type="entry name" value="DEXDc"/>
    <property type="match status" value="1"/>
</dbReference>
<dbReference type="InterPro" id="IPR002464">
    <property type="entry name" value="DNA/RNA_helicase_DEAH_CS"/>
</dbReference>
<dbReference type="Pfam" id="PF00271">
    <property type="entry name" value="Helicase_C"/>
    <property type="match status" value="1"/>
</dbReference>
<dbReference type="EC" id="3.6.4.13" evidence="2"/>
<dbReference type="Gene3D" id="3.40.50.300">
    <property type="entry name" value="P-loop containing nucleotide triphosphate hydrolases"/>
    <property type="match status" value="2"/>
</dbReference>
<dbReference type="InterPro" id="IPR007502">
    <property type="entry name" value="Helicase-assoc_dom"/>
</dbReference>
<evidence type="ECO:0000256" key="8">
    <source>
        <dbReference type="SAM" id="MobiDB-lite"/>
    </source>
</evidence>
<dbReference type="FunFam" id="3.40.50.300:FF:000145">
    <property type="entry name" value="probable ATP-dependent RNA helicase DHX40"/>
    <property type="match status" value="1"/>
</dbReference>
<dbReference type="GO" id="GO:0005524">
    <property type="term" value="F:ATP binding"/>
    <property type="evidence" value="ECO:0007669"/>
    <property type="project" value="UniProtKB-KW"/>
</dbReference>
<dbReference type="InterPro" id="IPR048333">
    <property type="entry name" value="HA2_WH"/>
</dbReference>
<feature type="domain" description="Helicase ATP-binding" evidence="9">
    <location>
        <begin position="77"/>
        <end position="242"/>
    </location>
</feature>
<dbReference type="GO" id="GO:0016787">
    <property type="term" value="F:hydrolase activity"/>
    <property type="evidence" value="ECO:0007669"/>
    <property type="project" value="UniProtKB-KW"/>
</dbReference>